<protein>
    <submittedName>
        <fullName evidence="2">Uncharacterized protein</fullName>
    </submittedName>
</protein>
<name>A0A4Y2AT13_ARAVE</name>
<accession>A0A4Y2AT13</accession>
<reference evidence="2 3" key="1">
    <citation type="journal article" date="2019" name="Sci. Rep.">
        <title>Orb-weaving spider Araneus ventricosus genome elucidates the spidroin gene catalogue.</title>
        <authorList>
            <person name="Kono N."/>
            <person name="Nakamura H."/>
            <person name="Ohtoshi R."/>
            <person name="Moran D.A.P."/>
            <person name="Shinohara A."/>
            <person name="Yoshida Y."/>
            <person name="Fujiwara M."/>
            <person name="Mori M."/>
            <person name="Tomita M."/>
            <person name="Arakawa K."/>
        </authorList>
    </citation>
    <scope>NUCLEOTIDE SEQUENCE [LARGE SCALE GENOMIC DNA]</scope>
</reference>
<proteinExistence type="predicted"/>
<feature type="transmembrane region" description="Helical" evidence="1">
    <location>
        <begin position="85"/>
        <end position="103"/>
    </location>
</feature>
<keyword evidence="3" id="KW-1185">Reference proteome</keyword>
<comment type="caution">
    <text evidence="2">The sequence shown here is derived from an EMBL/GenBank/DDBJ whole genome shotgun (WGS) entry which is preliminary data.</text>
</comment>
<keyword evidence="1" id="KW-0812">Transmembrane</keyword>
<sequence length="144" mass="16380">MRARYRLNLTSSALPLVWCGSLDRRVRTQVSSSSSDRGSQLRDMRMGSWFTGAVVCVMFAHSLSYEDKQKHLLSSANLQDMGLPNSFPASVSYSVFLSALSGLQRTTQRKRTAMGMDLTDYLWNKAHEKHRAMVLQRMMKNGKR</sequence>
<evidence type="ECO:0000256" key="1">
    <source>
        <dbReference type="SAM" id="Phobius"/>
    </source>
</evidence>
<dbReference type="EMBL" id="BGPR01000029">
    <property type="protein sequence ID" value="GBL82637.1"/>
    <property type="molecule type" value="Genomic_DNA"/>
</dbReference>
<evidence type="ECO:0000313" key="3">
    <source>
        <dbReference type="Proteomes" id="UP000499080"/>
    </source>
</evidence>
<dbReference type="AlphaFoldDB" id="A0A4Y2AT13"/>
<feature type="transmembrane region" description="Helical" evidence="1">
    <location>
        <begin position="47"/>
        <end position="65"/>
    </location>
</feature>
<keyword evidence="1" id="KW-0472">Membrane</keyword>
<gene>
    <name evidence="2" type="ORF">AVEN_263711_2</name>
</gene>
<evidence type="ECO:0000313" key="2">
    <source>
        <dbReference type="EMBL" id="GBL82637.1"/>
    </source>
</evidence>
<keyword evidence="1" id="KW-1133">Transmembrane helix</keyword>
<organism evidence="2 3">
    <name type="scientific">Araneus ventricosus</name>
    <name type="common">Orbweaver spider</name>
    <name type="synonym">Epeira ventricosa</name>
    <dbReference type="NCBI Taxonomy" id="182803"/>
    <lineage>
        <taxon>Eukaryota</taxon>
        <taxon>Metazoa</taxon>
        <taxon>Ecdysozoa</taxon>
        <taxon>Arthropoda</taxon>
        <taxon>Chelicerata</taxon>
        <taxon>Arachnida</taxon>
        <taxon>Araneae</taxon>
        <taxon>Araneomorphae</taxon>
        <taxon>Entelegynae</taxon>
        <taxon>Araneoidea</taxon>
        <taxon>Araneidae</taxon>
        <taxon>Araneus</taxon>
    </lineage>
</organism>
<dbReference type="Proteomes" id="UP000499080">
    <property type="component" value="Unassembled WGS sequence"/>
</dbReference>